<evidence type="ECO:0000256" key="2">
    <source>
        <dbReference type="SAM" id="Phobius"/>
    </source>
</evidence>
<reference evidence="3" key="1">
    <citation type="submission" date="2022-03" db="EMBL/GenBank/DDBJ databases">
        <authorList>
            <person name="Martin C."/>
        </authorList>
    </citation>
    <scope>NUCLEOTIDE SEQUENCE</scope>
</reference>
<sequence>MKYITLETPADEMKEYPNEVIWSIGGSERRQSHRMSNQDGEINPETHSTGTINGDCQATCSGYHGNYYDDHRHGDTIDNHVNNCDINTDDRDSKRTQSHNNDVVTGSGNDPSNYLSVSIQSRDFSRGSVSSNLSVVNITDITGAEDSIHLTTTVLKRCKRQVLRPYWRLLTVIGWREFGKESVNANGKCWRFLNVVYPVFISLLLLYTYIYQILVCQWRLNVSQDTQPVIIQPALPRENNITSTNSTTVSYPWLPISPSSHSAVNATKLTKITGNTSPRCDHVITTYVIPSLLHFIAYILGIFYFRIMEAEQLYALLEKVFLQATALQGRVASQAKIIGRLRLFLALGAVWVILSVGLHVLFMFAFGLDTMAHNTKTSPARHWSLFGVDLLGTMLLNSVNVAIVMNYGTQCETLVFYIKGISTRIQEKSVDLRYAMKDILAVRQSLSSLNSTMAQMTSLVVFTFAEMVIIGISILVLNRNDQAIVWVYRSIFPIVYSLILIFPLTQAARIISMGSKFKKLALESRVFGYGGCSPGELDSFLTFIGQTHLRAKLFHIPMKAGFLVGFLVVTSLALLLLFQTNLIVSTRQLL</sequence>
<feature type="transmembrane region" description="Helical" evidence="2">
    <location>
        <begin position="195"/>
        <end position="214"/>
    </location>
</feature>
<keyword evidence="2" id="KW-0812">Transmembrane</keyword>
<organism evidence="3 4">
    <name type="scientific">Owenia fusiformis</name>
    <name type="common">Polychaete worm</name>
    <dbReference type="NCBI Taxonomy" id="6347"/>
    <lineage>
        <taxon>Eukaryota</taxon>
        <taxon>Metazoa</taxon>
        <taxon>Spiralia</taxon>
        <taxon>Lophotrochozoa</taxon>
        <taxon>Annelida</taxon>
        <taxon>Polychaeta</taxon>
        <taxon>Sedentaria</taxon>
        <taxon>Canalipalpata</taxon>
        <taxon>Sabellida</taxon>
        <taxon>Oweniida</taxon>
        <taxon>Oweniidae</taxon>
        <taxon>Owenia</taxon>
    </lineage>
</organism>
<dbReference type="PANTHER" id="PTHR38337:SF1">
    <property type="entry name" value="GUSTATORY RECEPTOR"/>
    <property type="match status" value="1"/>
</dbReference>
<feature type="region of interest" description="Disordered" evidence="1">
    <location>
        <begin position="28"/>
        <end position="50"/>
    </location>
</feature>
<feature type="transmembrane region" description="Helical" evidence="2">
    <location>
        <begin position="343"/>
        <end position="366"/>
    </location>
</feature>
<dbReference type="EMBL" id="CAIIXF020000004">
    <property type="protein sequence ID" value="CAH1781982.1"/>
    <property type="molecule type" value="Genomic_DNA"/>
</dbReference>
<protein>
    <submittedName>
        <fullName evidence="3">Uncharacterized protein</fullName>
    </submittedName>
</protein>
<evidence type="ECO:0000313" key="3">
    <source>
        <dbReference type="EMBL" id="CAH1781982.1"/>
    </source>
</evidence>
<feature type="transmembrane region" description="Helical" evidence="2">
    <location>
        <begin position="284"/>
        <end position="305"/>
    </location>
</feature>
<evidence type="ECO:0000256" key="1">
    <source>
        <dbReference type="SAM" id="MobiDB-lite"/>
    </source>
</evidence>
<proteinExistence type="predicted"/>
<name>A0A8S4NNJ5_OWEFU</name>
<comment type="caution">
    <text evidence="3">The sequence shown here is derived from an EMBL/GenBank/DDBJ whole genome shotgun (WGS) entry which is preliminary data.</text>
</comment>
<dbReference type="AlphaFoldDB" id="A0A8S4NNJ5"/>
<keyword evidence="2" id="KW-0472">Membrane</keyword>
<keyword evidence="4" id="KW-1185">Reference proteome</keyword>
<feature type="compositionally biased region" description="Polar residues" evidence="1">
    <location>
        <begin position="34"/>
        <end position="50"/>
    </location>
</feature>
<evidence type="ECO:0000313" key="4">
    <source>
        <dbReference type="Proteomes" id="UP000749559"/>
    </source>
</evidence>
<dbReference type="PANTHER" id="PTHR38337">
    <property type="entry name" value="AGAP010540-PA"/>
    <property type="match status" value="1"/>
</dbReference>
<feature type="transmembrane region" description="Helical" evidence="2">
    <location>
        <begin position="483"/>
        <end position="504"/>
    </location>
</feature>
<feature type="region of interest" description="Disordered" evidence="1">
    <location>
        <begin position="88"/>
        <end position="109"/>
    </location>
</feature>
<keyword evidence="2" id="KW-1133">Transmembrane helix</keyword>
<feature type="transmembrane region" description="Helical" evidence="2">
    <location>
        <begin position="459"/>
        <end position="477"/>
    </location>
</feature>
<feature type="transmembrane region" description="Helical" evidence="2">
    <location>
        <begin position="560"/>
        <end position="584"/>
    </location>
</feature>
<dbReference type="Proteomes" id="UP000749559">
    <property type="component" value="Unassembled WGS sequence"/>
</dbReference>
<feature type="compositionally biased region" description="Polar residues" evidence="1">
    <location>
        <begin position="98"/>
        <end position="109"/>
    </location>
</feature>
<accession>A0A8S4NNJ5</accession>
<gene>
    <name evidence="3" type="ORF">OFUS_LOCUS8477</name>
</gene>
<dbReference type="OrthoDB" id="6020333at2759"/>